<proteinExistence type="predicted"/>
<dbReference type="EMBL" id="OZ075126">
    <property type="protein sequence ID" value="CAL4940258.1"/>
    <property type="molecule type" value="Genomic_DNA"/>
</dbReference>
<reference evidence="2" key="1">
    <citation type="submission" date="2024-10" db="EMBL/GenBank/DDBJ databases">
        <authorList>
            <person name="Ryan C."/>
        </authorList>
    </citation>
    <scope>NUCLEOTIDE SEQUENCE [LARGE SCALE GENOMIC DNA]</scope>
</reference>
<accession>A0ABC8YDR2</accession>
<dbReference type="Proteomes" id="UP001497457">
    <property type="component" value="Chromosome 16b"/>
</dbReference>
<dbReference type="PANTHER" id="PTHR46033:SF82">
    <property type="entry name" value="AMINOTRANSFERASE-LIKE PLANT MOBILE DOMAIN-CONTAINING PROTEIN"/>
    <property type="match status" value="1"/>
</dbReference>
<evidence type="ECO:0000259" key="1">
    <source>
        <dbReference type="Pfam" id="PF10536"/>
    </source>
</evidence>
<feature type="domain" description="Aminotransferase-like plant mobile" evidence="1">
    <location>
        <begin position="69"/>
        <end position="315"/>
    </location>
</feature>
<keyword evidence="3" id="KW-1185">Reference proteome</keyword>
<name>A0ABC8YDR2_9POAL</name>
<gene>
    <name evidence="2" type="ORF">URODEC1_LOCUS32394</name>
</gene>
<protein>
    <recommendedName>
        <fullName evidence="1">Aminotransferase-like plant mobile domain-containing protein</fullName>
    </recommendedName>
</protein>
<dbReference type="InterPro" id="IPR019557">
    <property type="entry name" value="AminoTfrase-like_pln_mobile"/>
</dbReference>
<dbReference type="InterPro" id="IPR044824">
    <property type="entry name" value="MAIN-like"/>
</dbReference>
<dbReference type="Pfam" id="PF10536">
    <property type="entry name" value="PMD"/>
    <property type="match status" value="1"/>
</dbReference>
<organism evidence="2 3">
    <name type="scientific">Urochloa decumbens</name>
    <dbReference type="NCBI Taxonomy" id="240449"/>
    <lineage>
        <taxon>Eukaryota</taxon>
        <taxon>Viridiplantae</taxon>
        <taxon>Streptophyta</taxon>
        <taxon>Embryophyta</taxon>
        <taxon>Tracheophyta</taxon>
        <taxon>Spermatophyta</taxon>
        <taxon>Magnoliopsida</taxon>
        <taxon>Liliopsida</taxon>
        <taxon>Poales</taxon>
        <taxon>Poaceae</taxon>
        <taxon>PACMAD clade</taxon>
        <taxon>Panicoideae</taxon>
        <taxon>Panicodae</taxon>
        <taxon>Paniceae</taxon>
        <taxon>Melinidinae</taxon>
        <taxon>Urochloa</taxon>
    </lineage>
</organism>
<evidence type="ECO:0000313" key="2">
    <source>
        <dbReference type="EMBL" id="CAL4940258.1"/>
    </source>
</evidence>
<evidence type="ECO:0000313" key="3">
    <source>
        <dbReference type="Proteomes" id="UP001497457"/>
    </source>
</evidence>
<dbReference type="AlphaFoldDB" id="A0ABC8YDR2"/>
<dbReference type="PANTHER" id="PTHR46033">
    <property type="entry name" value="PROTEIN MAIN-LIKE 2"/>
    <property type="match status" value="1"/>
</dbReference>
<sequence length="330" mass="37629">MAHPVFPLLESAHDSKHRAHFMVDEGEEFEPLRPRTHKPLRWDERYACYIRRAGLLPLARVVCAGLPVMDGPLLTCFVDRWRPETHSFHLPCGEVTVTLEDVAMILGLPLEGLAVTGIIQSDGWRDMVEQVIGVRPAEAAEEGREKKTAGVSSAWLRQHFNHCPPGAPDHVVERHARVWLWHLCGGFLFPDGQGNQVTWSVLPILSQQWENIGGYSWGSATLSWLYRQLCEACKRKGVDSNLGGCAYLLQIWIWMHFGVGRPYRGELEDWTHNDEGSRPTVAFLWKNVPAVRWGPTRRYKQYMDDLDCITESQVCNLSFFITPIVLKESF</sequence>